<keyword evidence="1" id="KW-1133">Transmembrane helix</keyword>
<reference evidence="2 3" key="1">
    <citation type="submission" date="2016-10" db="EMBL/GenBank/DDBJ databases">
        <authorList>
            <person name="de Groot N.N."/>
        </authorList>
    </citation>
    <scope>NUCLEOTIDE SEQUENCE [LARGE SCALE GENOMIC DNA]</scope>
    <source>
        <strain evidence="2 3">Vu-144</strain>
    </source>
</reference>
<organism evidence="2 3">
    <name type="scientific">Arachidicoccus rhizosphaerae</name>
    <dbReference type="NCBI Taxonomy" id="551991"/>
    <lineage>
        <taxon>Bacteria</taxon>
        <taxon>Pseudomonadati</taxon>
        <taxon>Bacteroidota</taxon>
        <taxon>Chitinophagia</taxon>
        <taxon>Chitinophagales</taxon>
        <taxon>Chitinophagaceae</taxon>
        <taxon>Arachidicoccus</taxon>
    </lineage>
</organism>
<dbReference type="InterPro" id="IPR052928">
    <property type="entry name" value="Desiccation-related_membrane"/>
</dbReference>
<dbReference type="OrthoDB" id="676093at2"/>
<evidence type="ECO:0000313" key="2">
    <source>
        <dbReference type="EMBL" id="SEA11525.1"/>
    </source>
</evidence>
<keyword evidence="1" id="KW-0812">Transmembrane</keyword>
<dbReference type="Pfam" id="PF12732">
    <property type="entry name" value="YtxH"/>
    <property type="match status" value="1"/>
</dbReference>
<dbReference type="AlphaFoldDB" id="A0A1H3YJ30"/>
<keyword evidence="3" id="KW-1185">Reference proteome</keyword>
<dbReference type="STRING" id="551991.SAMN05192529_108113"/>
<dbReference type="PANTHER" id="PTHR35792:SF1">
    <property type="entry name" value="SLL0268 PROTEIN"/>
    <property type="match status" value="1"/>
</dbReference>
<dbReference type="InterPro" id="IPR024623">
    <property type="entry name" value="YtxH"/>
</dbReference>
<dbReference type="PANTHER" id="PTHR35792">
    <property type="entry name" value="GENERAL STRESS PROTEIN"/>
    <property type="match status" value="1"/>
</dbReference>
<proteinExistence type="predicted"/>
<gene>
    <name evidence="2" type="ORF">SAMN05192529_108113</name>
</gene>
<accession>A0A1H3YJ30</accession>
<dbReference type="EMBL" id="FNQY01000008">
    <property type="protein sequence ID" value="SEA11525.1"/>
    <property type="molecule type" value="Genomic_DNA"/>
</dbReference>
<dbReference type="Gene3D" id="1.20.120.20">
    <property type="entry name" value="Apolipoprotein"/>
    <property type="match status" value="1"/>
</dbReference>
<evidence type="ECO:0000313" key="3">
    <source>
        <dbReference type="Proteomes" id="UP000199041"/>
    </source>
</evidence>
<dbReference type="Proteomes" id="UP000199041">
    <property type="component" value="Unassembled WGS sequence"/>
</dbReference>
<feature type="transmembrane region" description="Helical" evidence="1">
    <location>
        <begin position="6"/>
        <end position="25"/>
    </location>
</feature>
<sequence>MSAKHILVGTISGIVAGAVVGLMLAPQSGEETRKQLADSTRDLKNKFNKWTEKSMEELDDLQDVFKSEVAGVSDDIRERVLKLIKKVKRSANDVSEEVAEA</sequence>
<protein>
    <submittedName>
        <fullName evidence="2">Gas vesicle protein</fullName>
    </submittedName>
</protein>
<name>A0A1H3YJ30_9BACT</name>
<keyword evidence="1" id="KW-0472">Membrane</keyword>
<dbReference type="RefSeq" id="WP_091396710.1">
    <property type="nucleotide sequence ID" value="NZ_FNQY01000008.1"/>
</dbReference>
<evidence type="ECO:0000256" key="1">
    <source>
        <dbReference type="SAM" id="Phobius"/>
    </source>
</evidence>